<gene>
    <name evidence="2" type="ORF">MNOR_LOCUS38664</name>
</gene>
<feature type="region of interest" description="Disordered" evidence="1">
    <location>
        <begin position="16"/>
        <end position="37"/>
    </location>
</feature>
<comment type="caution">
    <text evidence="2">The sequence shown here is derived from an EMBL/GenBank/DDBJ whole genome shotgun (WGS) entry which is preliminary data.</text>
</comment>
<feature type="non-terminal residue" evidence="2">
    <location>
        <position position="439"/>
    </location>
</feature>
<dbReference type="AlphaFoldDB" id="A0AAV2SKF3"/>
<dbReference type="Proteomes" id="UP001497623">
    <property type="component" value="Unassembled WGS sequence"/>
</dbReference>
<sequence length="439" mass="51040">MIMYAKHNLNIRTNCDNRESSQSLSSRQQLQYQQPRSRVLEKKQGLFPKSSYVQYVKNITKQKAAAPTLLCLHHTETQQYTIHNQKTTWTLRHQTHTQLTHKAQPTELAAPQAPSDILVMVHTGFHCIPTDLSYNLISLRKEIIIDDLGTSHLNEIFHKYITKDVRRRTSLPVLTNVQFFLCLVRMSRNFVYRGPPVLKFLTSMIGVAHSQHLKLQCDLIYLLDLLVFEGRAHLKSKGKEITTITLRQKIEKFLPEIRFLAMTVEEFVNDVLSDNILTLKEVEDIQQNIAGVSEVSISPFFSTNKEKRKFHKSLIEKCHISTGVQILYRREEYTENLDIFKRIQTENIMYLGKIEYANEIDYIGTLIIKDSYGKESLCAEFDGRVAELDIPFQMLPGEKYTFTLKDAEIGKYRYPNAWHIDYNGLISGHIHFFDTPCFF</sequence>
<keyword evidence="3" id="KW-1185">Reference proteome</keyword>
<organism evidence="2 3">
    <name type="scientific">Meganyctiphanes norvegica</name>
    <name type="common">Northern krill</name>
    <name type="synonym">Thysanopoda norvegica</name>
    <dbReference type="NCBI Taxonomy" id="48144"/>
    <lineage>
        <taxon>Eukaryota</taxon>
        <taxon>Metazoa</taxon>
        <taxon>Ecdysozoa</taxon>
        <taxon>Arthropoda</taxon>
        <taxon>Crustacea</taxon>
        <taxon>Multicrustacea</taxon>
        <taxon>Malacostraca</taxon>
        <taxon>Eumalacostraca</taxon>
        <taxon>Eucarida</taxon>
        <taxon>Euphausiacea</taxon>
        <taxon>Euphausiidae</taxon>
        <taxon>Meganyctiphanes</taxon>
    </lineage>
</organism>
<evidence type="ECO:0000313" key="3">
    <source>
        <dbReference type="Proteomes" id="UP001497623"/>
    </source>
</evidence>
<reference evidence="2 3" key="1">
    <citation type="submission" date="2024-05" db="EMBL/GenBank/DDBJ databases">
        <authorList>
            <person name="Wallberg A."/>
        </authorList>
    </citation>
    <scope>NUCLEOTIDE SEQUENCE [LARGE SCALE GENOMIC DNA]</scope>
</reference>
<evidence type="ECO:0000256" key="1">
    <source>
        <dbReference type="SAM" id="MobiDB-lite"/>
    </source>
</evidence>
<name>A0AAV2SKF3_MEGNR</name>
<accession>A0AAV2SKF3</accession>
<feature type="compositionally biased region" description="Low complexity" evidence="1">
    <location>
        <begin position="20"/>
        <end position="37"/>
    </location>
</feature>
<protein>
    <submittedName>
        <fullName evidence="2">Uncharacterized protein</fullName>
    </submittedName>
</protein>
<proteinExistence type="predicted"/>
<dbReference type="EMBL" id="CAXKWB010090446">
    <property type="protein sequence ID" value="CAL4214802.1"/>
    <property type="molecule type" value="Genomic_DNA"/>
</dbReference>
<evidence type="ECO:0000313" key="2">
    <source>
        <dbReference type="EMBL" id="CAL4214802.1"/>
    </source>
</evidence>